<dbReference type="Proteomes" id="UP001498398">
    <property type="component" value="Unassembled WGS sequence"/>
</dbReference>
<organism evidence="2 3">
    <name type="scientific">Marasmiellus scandens</name>
    <dbReference type="NCBI Taxonomy" id="2682957"/>
    <lineage>
        <taxon>Eukaryota</taxon>
        <taxon>Fungi</taxon>
        <taxon>Dikarya</taxon>
        <taxon>Basidiomycota</taxon>
        <taxon>Agaricomycotina</taxon>
        <taxon>Agaricomycetes</taxon>
        <taxon>Agaricomycetidae</taxon>
        <taxon>Agaricales</taxon>
        <taxon>Marasmiineae</taxon>
        <taxon>Omphalotaceae</taxon>
        <taxon>Marasmiellus</taxon>
    </lineage>
</organism>
<evidence type="ECO:0000256" key="1">
    <source>
        <dbReference type="SAM" id="MobiDB-lite"/>
    </source>
</evidence>
<keyword evidence="3" id="KW-1185">Reference proteome</keyword>
<proteinExistence type="predicted"/>
<feature type="region of interest" description="Disordered" evidence="1">
    <location>
        <begin position="72"/>
        <end position="112"/>
    </location>
</feature>
<accession>A0ABR1JAF7</accession>
<gene>
    <name evidence="2" type="ORF">VKT23_012341</name>
</gene>
<feature type="compositionally biased region" description="Polar residues" evidence="1">
    <location>
        <begin position="73"/>
        <end position="99"/>
    </location>
</feature>
<comment type="caution">
    <text evidence="2">The sequence shown here is derived from an EMBL/GenBank/DDBJ whole genome shotgun (WGS) entry which is preliminary data.</text>
</comment>
<evidence type="ECO:0000313" key="3">
    <source>
        <dbReference type="Proteomes" id="UP001498398"/>
    </source>
</evidence>
<feature type="compositionally biased region" description="Polar residues" evidence="1">
    <location>
        <begin position="206"/>
        <end position="215"/>
    </location>
</feature>
<sequence length="364" mass="39835">MYLQESSTTHDLSTSQINDTINRAGSVTELAVGLNSLSLEEHYARPCSPSPSQLAGRLEALCLDDDEAYTMPGSFSSNQSSAHITNQDNPSTPSRTQNRAIPGLPPRMEASNGDVTTRSITTMESLVAAATLTATPIDVSSHDKLFTSSDEFYQKKTATLPDSLRSLDLADAVESLDAVMQASKPSFSPAFRPSLRFGRSPPPKHLSQTVKSRSPSPIGHHLGKLERDESKELEQMNKKLHHHIASVFDVAFASLSVDSQWAAVDAATDFLRKGLVRVGDLETKQKCREKSAKYRGISRPASNDATLQDKRVELRDCMRSSLTKISKLVVPSLPGRPLKIDTGKTDYYTFAQTCSHTSRLSIQQ</sequence>
<name>A0ABR1JAF7_9AGAR</name>
<protein>
    <submittedName>
        <fullName evidence="2">Uncharacterized protein</fullName>
    </submittedName>
</protein>
<dbReference type="EMBL" id="JBANRG010000030">
    <property type="protein sequence ID" value="KAK7451664.1"/>
    <property type="molecule type" value="Genomic_DNA"/>
</dbReference>
<evidence type="ECO:0000313" key="2">
    <source>
        <dbReference type="EMBL" id="KAK7451664.1"/>
    </source>
</evidence>
<reference evidence="2 3" key="1">
    <citation type="submission" date="2024-01" db="EMBL/GenBank/DDBJ databases">
        <title>A draft genome for the cacao thread blight pathogen Marasmiellus scandens.</title>
        <authorList>
            <person name="Baruah I.K."/>
            <person name="Leung J."/>
            <person name="Bukari Y."/>
            <person name="Amoako-Attah I."/>
            <person name="Meinhardt L.W."/>
            <person name="Bailey B.A."/>
            <person name="Cohen S.P."/>
        </authorList>
    </citation>
    <scope>NUCLEOTIDE SEQUENCE [LARGE SCALE GENOMIC DNA]</scope>
    <source>
        <strain evidence="2 3">GH-19</strain>
    </source>
</reference>
<feature type="region of interest" description="Disordered" evidence="1">
    <location>
        <begin position="190"/>
        <end position="222"/>
    </location>
</feature>